<dbReference type="EMBL" id="JACHOU010000027">
    <property type="protein sequence ID" value="MBB6357594.1"/>
    <property type="molecule type" value="Genomic_DNA"/>
</dbReference>
<comment type="caution">
    <text evidence="3">The sequence shown here is derived from an EMBL/GenBank/DDBJ whole genome shotgun (WGS) entry which is preliminary data.</text>
</comment>
<name>A0A7X0FD66_9HYPH</name>
<reference evidence="3 4" key="1">
    <citation type="submission" date="2020-08" db="EMBL/GenBank/DDBJ databases">
        <title>Genomic Encyclopedia of Type Strains, Phase IV (KMG-IV): sequencing the most valuable type-strain genomes for metagenomic binning, comparative biology and taxonomic classification.</title>
        <authorList>
            <person name="Goeker M."/>
        </authorList>
    </citation>
    <scope>NUCLEOTIDE SEQUENCE [LARGE SCALE GENOMIC DNA]</scope>
    <source>
        <strain evidence="3 4">DSM 7051</strain>
    </source>
</reference>
<dbReference type="AlphaFoldDB" id="A0A7X0FD66"/>
<keyword evidence="2" id="KW-0812">Transmembrane</keyword>
<evidence type="ECO:0000313" key="3">
    <source>
        <dbReference type="EMBL" id="MBB6357594.1"/>
    </source>
</evidence>
<keyword evidence="2" id="KW-0472">Membrane</keyword>
<dbReference type="Proteomes" id="UP000536262">
    <property type="component" value="Unassembled WGS sequence"/>
</dbReference>
<keyword evidence="2" id="KW-1133">Transmembrane helix</keyword>
<sequence length="58" mass="6484">MRYDPHHGNLIHPPDEEPPGLNDLASGYLADDPADWTDFLYLAVTFGTASGFFWLVGY</sequence>
<accession>A0A7X0FD66</accession>
<feature type="transmembrane region" description="Helical" evidence="2">
    <location>
        <begin position="39"/>
        <end position="57"/>
    </location>
</feature>
<organism evidence="3 4">
    <name type="scientific">Aminobacter aganoensis</name>
    <dbReference type="NCBI Taxonomy" id="83264"/>
    <lineage>
        <taxon>Bacteria</taxon>
        <taxon>Pseudomonadati</taxon>
        <taxon>Pseudomonadota</taxon>
        <taxon>Alphaproteobacteria</taxon>
        <taxon>Hyphomicrobiales</taxon>
        <taxon>Phyllobacteriaceae</taxon>
        <taxon>Aminobacter</taxon>
    </lineage>
</organism>
<evidence type="ECO:0000313" key="4">
    <source>
        <dbReference type="Proteomes" id="UP000536262"/>
    </source>
</evidence>
<evidence type="ECO:0000256" key="1">
    <source>
        <dbReference type="SAM" id="MobiDB-lite"/>
    </source>
</evidence>
<proteinExistence type="predicted"/>
<feature type="region of interest" description="Disordered" evidence="1">
    <location>
        <begin position="1"/>
        <end position="24"/>
    </location>
</feature>
<gene>
    <name evidence="3" type="ORF">GGR00_005417</name>
</gene>
<evidence type="ECO:0000256" key="2">
    <source>
        <dbReference type="SAM" id="Phobius"/>
    </source>
</evidence>
<keyword evidence="4" id="KW-1185">Reference proteome</keyword>
<protein>
    <submittedName>
        <fullName evidence="3">Uncharacterized protein</fullName>
    </submittedName>
</protein>
<dbReference type="RefSeq" id="WP_156381238.1">
    <property type="nucleotide sequence ID" value="NZ_BAABEG010000001.1"/>
</dbReference>